<dbReference type="InterPro" id="IPR023214">
    <property type="entry name" value="HAD_sf"/>
</dbReference>
<keyword evidence="4" id="KW-0460">Magnesium</keyword>
<dbReference type="Gene3D" id="1.10.150.240">
    <property type="entry name" value="Putative phosphatase, domain 2"/>
    <property type="match status" value="1"/>
</dbReference>
<dbReference type="InterPro" id="IPR036412">
    <property type="entry name" value="HAD-like_sf"/>
</dbReference>
<dbReference type="AlphaFoldDB" id="A0A1G9YNI8"/>
<dbReference type="RefSeq" id="WP_074609345.1">
    <property type="nucleotide sequence ID" value="NZ_FNGY01000006.1"/>
</dbReference>
<dbReference type="SUPFAM" id="SSF56784">
    <property type="entry name" value="HAD-like"/>
    <property type="match status" value="1"/>
</dbReference>
<dbReference type="PANTHER" id="PTHR46193:SF18">
    <property type="entry name" value="HEXITOL PHOSPHATASE B"/>
    <property type="match status" value="1"/>
</dbReference>
<evidence type="ECO:0000313" key="6">
    <source>
        <dbReference type="EMBL" id="SDN10023.1"/>
    </source>
</evidence>
<evidence type="ECO:0000256" key="4">
    <source>
        <dbReference type="ARBA" id="ARBA00022842"/>
    </source>
</evidence>
<dbReference type="InterPro" id="IPR041492">
    <property type="entry name" value="HAD_2"/>
</dbReference>
<dbReference type="CDD" id="cd07505">
    <property type="entry name" value="HAD_BPGM-like"/>
    <property type="match status" value="1"/>
</dbReference>
<reference evidence="7" key="1">
    <citation type="submission" date="2016-10" db="EMBL/GenBank/DDBJ databases">
        <authorList>
            <person name="Varghese N."/>
            <person name="Submissions S."/>
        </authorList>
    </citation>
    <scope>NUCLEOTIDE SEQUENCE [LARGE SCALE GENOMIC DNA]</scope>
    <source>
        <strain evidence="7">DSM 19110</strain>
    </source>
</reference>
<dbReference type="GO" id="GO:0003824">
    <property type="term" value="F:catalytic activity"/>
    <property type="evidence" value="ECO:0007669"/>
    <property type="project" value="UniProtKB-ARBA"/>
</dbReference>
<comment type="similarity">
    <text evidence="2">Belongs to the HAD-like hydrolase superfamily. CbbY/CbbZ/Gph/YieH family.</text>
</comment>
<dbReference type="Gene3D" id="3.40.50.1000">
    <property type="entry name" value="HAD superfamily/HAD-like"/>
    <property type="match status" value="1"/>
</dbReference>
<dbReference type="InterPro" id="IPR006439">
    <property type="entry name" value="HAD-SF_hydro_IA"/>
</dbReference>
<dbReference type="GO" id="GO:0046872">
    <property type="term" value="F:metal ion binding"/>
    <property type="evidence" value="ECO:0007669"/>
    <property type="project" value="UniProtKB-KW"/>
</dbReference>
<evidence type="ECO:0000256" key="2">
    <source>
        <dbReference type="ARBA" id="ARBA00006171"/>
    </source>
</evidence>
<evidence type="ECO:0000256" key="3">
    <source>
        <dbReference type="ARBA" id="ARBA00022723"/>
    </source>
</evidence>
<dbReference type="Pfam" id="PF13419">
    <property type="entry name" value="HAD_2"/>
    <property type="match status" value="1"/>
</dbReference>
<dbReference type="PANTHER" id="PTHR46193">
    <property type="entry name" value="6-PHOSPHOGLUCONATE PHOSPHATASE"/>
    <property type="match status" value="1"/>
</dbReference>
<sequence length="222" mass="25534">MKNIKALLFDLDGTLIDSEYFHYECWNEILEEYGVQLTYPDWLKNYAGIPLPVNARNLQEKYVINASLPEMVKRREALTLERLKTKDVNLMPFALEVVKFFHEQDLVLAIVTSSPREDVEAIFDRNGLRPYFSLIITRSEVQHNKPDPESYNKCCEALGLSKENCLVFEDTINGIKAAKAAGIRCFAIQSNTDMHESLDIADRLFLDLMEAKEYLLSDQFVA</sequence>
<keyword evidence="5" id="KW-0119">Carbohydrate metabolism</keyword>
<dbReference type="EMBL" id="FNGY01000006">
    <property type="protein sequence ID" value="SDN10023.1"/>
    <property type="molecule type" value="Genomic_DNA"/>
</dbReference>
<comment type="cofactor">
    <cofactor evidence="1">
        <name>Mg(2+)</name>
        <dbReference type="ChEBI" id="CHEBI:18420"/>
    </cofactor>
</comment>
<evidence type="ECO:0000256" key="1">
    <source>
        <dbReference type="ARBA" id="ARBA00001946"/>
    </source>
</evidence>
<dbReference type="NCBIfam" id="TIGR01509">
    <property type="entry name" value="HAD-SF-IA-v3"/>
    <property type="match status" value="1"/>
</dbReference>
<gene>
    <name evidence="6" type="ORF">SAMN05421820_106164</name>
</gene>
<proteinExistence type="inferred from homology"/>
<evidence type="ECO:0000256" key="5">
    <source>
        <dbReference type="ARBA" id="ARBA00023277"/>
    </source>
</evidence>
<dbReference type="OrthoDB" id="9797743at2"/>
<dbReference type="Proteomes" id="UP000183200">
    <property type="component" value="Unassembled WGS sequence"/>
</dbReference>
<name>A0A1G9YNI8_9SPHI</name>
<keyword evidence="3" id="KW-0479">Metal-binding</keyword>
<evidence type="ECO:0000313" key="7">
    <source>
        <dbReference type="Proteomes" id="UP000183200"/>
    </source>
</evidence>
<dbReference type="InterPro" id="IPR051600">
    <property type="entry name" value="Beta-PGM-like"/>
</dbReference>
<dbReference type="SFLD" id="SFLDG01135">
    <property type="entry name" value="C1.5.6:_HAD__Beta-PGM__Phospha"/>
    <property type="match status" value="1"/>
</dbReference>
<dbReference type="SFLD" id="SFLDS00003">
    <property type="entry name" value="Haloacid_Dehalogenase"/>
    <property type="match status" value="1"/>
</dbReference>
<protein>
    <submittedName>
        <fullName evidence="6">Haloacid dehalogenase superfamily, subfamily IA, variant 3 with third motif having DD or ED/haloacid dehalogenase superfamily, subfamily IA, variant 1 with third motif having Dx(3-4)D or Dx(3-4)E</fullName>
    </submittedName>
</protein>
<dbReference type="InterPro" id="IPR023198">
    <property type="entry name" value="PGP-like_dom2"/>
</dbReference>
<dbReference type="NCBIfam" id="TIGR01549">
    <property type="entry name" value="HAD-SF-IA-v1"/>
    <property type="match status" value="1"/>
</dbReference>
<accession>A0A1G9YNI8</accession>
<dbReference type="SFLD" id="SFLDG01129">
    <property type="entry name" value="C1.5:_HAD__Beta-PGM__Phosphata"/>
    <property type="match status" value="1"/>
</dbReference>
<keyword evidence="7" id="KW-1185">Reference proteome</keyword>
<dbReference type="PRINTS" id="PR00413">
    <property type="entry name" value="HADHALOGNASE"/>
</dbReference>
<organism evidence="6 7">
    <name type="scientific">Pedobacter steynii</name>
    <dbReference type="NCBI Taxonomy" id="430522"/>
    <lineage>
        <taxon>Bacteria</taxon>
        <taxon>Pseudomonadati</taxon>
        <taxon>Bacteroidota</taxon>
        <taxon>Sphingobacteriia</taxon>
        <taxon>Sphingobacteriales</taxon>
        <taxon>Sphingobacteriaceae</taxon>
        <taxon>Pedobacter</taxon>
    </lineage>
</organism>